<dbReference type="Proteomes" id="UP000465601">
    <property type="component" value="Unassembled WGS sequence"/>
</dbReference>
<feature type="domain" description="DUF4097" evidence="2">
    <location>
        <begin position="203"/>
        <end position="367"/>
    </location>
</feature>
<evidence type="ECO:0000259" key="3">
    <source>
        <dbReference type="Pfam" id="PF22746"/>
    </source>
</evidence>
<reference evidence="4 5" key="1">
    <citation type="submission" date="2019-10" db="EMBL/GenBank/DDBJ databases">
        <title>Alkaliphilus serpentinus sp. nov. and Alkaliphilus pronyensis sp. nov., two novel anaerobic alkaliphilic species isolated from the serpentinized-hosted hydrothermal field of the Prony Bay (New Caledonia).</title>
        <authorList>
            <person name="Postec A."/>
        </authorList>
    </citation>
    <scope>NUCLEOTIDE SEQUENCE [LARGE SCALE GENOMIC DNA]</scope>
    <source>
        <strain evidence="4 5">LacT</strain>
    </source>
</reference>
<feature type="region of interest" description="Disordered" evidence="1">
    <location>
        <begin position="27"/>
        <end position="53"/>
    </location>
</feature>
<keyword evidence="5" id="KW-1185">Reference proteome</keyword>
<evidence type="ECO:0000256" key="1">
    <source>
        <dbReference type="SAM" id="MobiDB-lite"/>
    </source>
</evidence>
<evidence type="ECO:0000259" key="2">
    <source>
        <dbReference type="Pfam" id="PF13349"/>
    </source>
</evidence>
<evidence type="ECO:0000313" key="5">
    <source>
        <dbReference type="Proteomes" id="UP000465601"/>
    </source>
</evidence>
<dbReference type="OrthoDB" id="9808584at2"/>
<feature type="compositionally biased region" description="Basic and acidic residues" evidence="1">
    <location>
        <begin position="40"/>
        <end position="51"/>
    </location>
</feature>
<organism evidence="4 5">
    <name type="scientific">Alkaliphilus serpentinus</name>
    <dbReference type="NCBI Taxonomy" id="1482731"/>
    <lineage>
        <taxon>Bacteria</taxon>
        <taxon>Bacillati</taxon>
        <taxon>Bacillota</taxon>
        <taxon>Clostridia</taxon>
        <taxon>Peptostreptococcales</taxon>
        <taxon>Natronincolaceae</taxon>
        <taxon>Alkaliphilus</taxon>
    </lineage>
</organism>
<dbReference type="RefSeq" id="WP_151864950.1">
    <property type="nucleotide sequence ID" value="NZ_WBZB01000012.1"/>
</dbReference>
<dbReference type="Pfam" id="PF13349">
    <property type="entry name" value="DUF4097"/>
    <property type="match status" value="1"/>
</dbReference>
<dbReference type="InterPro" id="IPR025164">
    <property type="entry name" value="Toastrack_DUF4097"/>
</dbReference>
<dbReference type="Pfam" id="PF22746">
    <property type="entry name" value="SHOCT-like_DUF2089-C"/>
    <property type="match status" value="1"/>
</dbReference>
<comment type="caution">
    <text evidence="4">The sequence shown here is derived from an EMBL/GenBank/DDBJ whole genome shotgun (WGS) entry which is preliminary data.</text>
</comment>
<sequence length="396" mass="44567">MSEERLMILRLLEEGKISHEEAEKLLDALGEDSTQSSNKYSKESSREDRNKSKTIHVHASDFSKKMDDFGERMDDFGERFGDKMSHLGAQLAEKSVGFAEKIMDFVEKNVDFESLSRMDIDSNYKSYEEIFEEVISDEITALSFKAINGKITISSWEEDKTQIRAYIRAKEETYEKNHPIMQVKKVGDSLSVFPKDLEKLVLQLEITLPHRLYDTIKAESKNASIHIEGVTSGKLQCFTKNAPIYLRKLKVEKEVSCSTANGKIKLEDLQANQVLASTTNGKMELNEVKSSKIEALTTNGKIITTDLEYKELRELHLKTSNGKIDIYVPEIDSIAFSLEAGTSNGSIKSMIPLNYSENHRSGSSIKITGATENFNGCSHICSIKAYTTNSNINILV</sequence>
<feature type="domain" description="YvlB/LiaX N-terminal" evidence="3">
    <location>
        <begin position="3"/>
        <end position="31"/>
    </location>
</feature>
<accession>A0A833HQG9</accession>
<dbReference type="EMBL" id="WBZB01000012">
    <property type="protein sequence ID" value="KAB3531770.1"/>
    <property type="molecule type" value="Genomic_DNA"/>
</dbReference>
<evidence type="ECO:0000313" key="4">
    <source>
        <dbReference type="EMBL" id="KAB3531770.1"/>
    </source>
</evidence>
<protein>
    <submittedName>
        <fullName evidence="4">DUF4097 family beta strand repeat protein</fullName>
    </submittedName>
</protein>
<name>A0A833HQG9_9FIRM</name>
<gene>
    <name evidence="4" type="ORF">F8153_03360</name>
</gene>
<dbReference type="InterPro" id="IPR053959">
    <property type="entry name" value="YvlB/LiaX_N"/>
</dbReference>
<dbReference type="AlphaFoldDB" id="A0A833HQG9"/>
<proteinExistence type="predicted"/>